<dbReference type="Gene3D" id="2.160.20.80">
    <property type="entry name" value="E3 ubiquitin-protein ligase SopA"/>
    <property type="match status" value="1"/>
</dbReference>
<accession>A0A2N6CYL1</accession>
<gene>
    <name evidence="2" type="ORF">C0630_06320</name>
</gene>
<name>A0A2N6CYL1_9GAMM</name>
<dbReference type="Pfam" id="PF00805">
    <property type="entry name" value="Pentapeptide"/>
    <property type="match status" value="2"/>
</dbReference>
<feature type="transmembrane region" description="Helical" evidence="1">
    <location>
        <begin position="142"/>
        <end position="164"/>
    </location>
</feature>
<organism evidence="2 3">
    <name type="scientific">Sedimenticola selenatireducens</name>
    <dbReference type="NCBI Taxonomy" id="191960"/>
    <lineage>
        <taxon>Bacteria</taxon>
        <taxon>Pseudomonadati</taxon>
        <taxon>Pseudomonadota</taxon>
        <taxon>Gammaproteobacteria</taxon>
        <taxon>Chromatiales</taxon>
        <taxon>Sedimenticolaceae</taxon>
        <taxon>Sedimenticola</taxon>
    </lineage>
</organism>
<evidence type="ECO:0000256" key="1">
    <source>
        <dbReference type="SAM" id="Phobius"/>
    </source>
</evidence>
<keyword evidence="1" id="KW-0472">Membrane</keyword>
<protein>
    <submittedName>
        <fullName evidence="2">Uncharacterized protein</fullName>
    </submittedName>
</protein>
<sequence length="306" mass="34038">MTETDKEIETTKQNLWYIRRDGQIKGPYPCGGVRRFVLLGRVTMEDQVSNDRKQWRPVSEVPDVIPPEVRKALAEGETDLLIASRMREDERNGRERRVSADDAEFKRRRKGERRQAELEIMQHHREAKTDLLERRGKKPLPLFSIGVVGVLVVLAIGFGFYLGAPESIPDPDCESKPAPGVNWRNCRMDGVQLDAADLDHALLNNGMFRRAKLSGGKFNDSDMKYVDLSVSDLSYAELKRAAMKGATLRHADLSYADLSGADLSFADLTGANLGGAKLQQARLDNAIWINGASCLPGSVGNCLVKQ</sequence>
<proteinExistence type="predicted"/>
<reference evidence="2 3" key="1">
    <citation type="submission" date="2017-11" db="EMBL/GenBank/DDBJ databases">
        <title>Genome-resolved metagenomics identifies genetic mobility, metabolic interactions, and unexpected diversity in perchlorate-reducing communities.</title>
        <authorList>
            <person name="Barnum T.P."/>
            <person name="Figueroa I.A."/>
            <person name="Carlstrom C.I."/>
            <person name="Lucas L.N."/>
            <person name="Engelbrektson A.L."/>
            <person name="Coates J.D."/>
        </authorList>
    </citation>
    <scope>NUCLEOTIDE SEQUENCE [LARGE SCALE GENOMIC DNA]</scope>
    <source>
        <strain evidence="2">BM301</strain>
    </source>
</reference>
<dbReference type="SUPFAM" id="SSF141571">
    <property type="entry name" value="Pentapeptide repeat-like"/>
    <property type="match status" value="1"/>
</dbReference>
<keyword evidence="1" id="KW-1133">Transmembrane helix</keyword>
<comment type="caution">
    <text evidence="2">The sequence shown here is derived from an EMBL/GenBank/DDBJ whole genome shotgun (WGS) entry which is preliminary data.</text>
</comment>
<dbReference type="PANTHER" id="PTHR14136:SF17">
    <property type="entry name" value="BTB_POZ DOMAIN-CONTAINING PROTEIN KCTD9"/>
    <property type="match status" value="1"/>
</dbReference>
<dbReference type="PANTHER" id="PTHR14136">
    <property type="entry name" value="BTB_POZ DOMAIN-CONTAINING PROTEIN KCTD9"/>
    <property type="match status" value="1"/>
</dbReference>
<dbReference type="InterPro" id="IPR051082">
    <property type="entry name" value="Pentapeptide-BTB/POZ_domain"/>
</dbReference>
<dbReference type="AlphaFoldDB" id="A0A2N6CYL1"/>
<dbReference type="Proteomes" id="UP000235015">
    <property type="component" value="Unassembled WGS sequence"/>
</dbReference>
<keyword evidence="1" id="KW-0812">Transmembrane</keyword>
<dbReference type="RefSeq" id="WP_273438373.1">
    <property type="nucleotide sequence ID" value="NZ_PKUN01000005.1"/>
</dbReference>
<evidence type="ECO:0000313" key="3">
    <source>
        <dbReference type="Proteomes" id="UP000235015"/>
    </source>
</evidence>
<dbReference type="STRING" id="1111735.GCA_000428045_01052"/>
<evidence type="ECO:0000313" key="2">
    <source>
        <dbReference type="EMBL" id="PLX62446.1"/>
    </source>
</evidence>
<dbReference type="EMBL" id="PKUN01000005">
    <property type="protein sequence ID" value="PLX62446.1"/>
    <property type="molecule type" value="Genomic_DNA"/>
</dbReference>
<dbReference type="InterPro" id="IPR001646">
    <property type="entry name" value="5peptide_repeat"/>
</dbReference>